<dbReference type="InterPro" id="IPR035976">
    <property type="entry name" value="Sushi/SCR/CCP_sf"/>
</dbReference>
<dbReference type="EMBL" id="CAWYQH010000100">
    <property type="protein sequence ID" value="CAK8685492.1"/>
    <property type="molecule type" value="Genomic_DNA"/>
</dbReference>
<evidence type="ECO:0000256" key="3">
    <source>
        <dbReference type="ARBA" id="ARBA00023157"/>
    </source>
</evidence>
<evidence type="ECO:0000256" key="4">
    <source>
        <dbReference type="ARBA" id="ARBA00023180"/>
    </source>
</evidence>
<keyword evidence="1 5" id="KW-0768">Sushi</keyword>
<feature type="domain" description="Sushi" evidence="6">
    <location>
        <begin position="146"/>
        <end position="209"/>
    </location>
</feature>
<keyword evidence="4" id="KW-0325">Glycoprotein</keyword>
<protein>
    <recommendedName>
        <fullName evidence="6">Sushi domain-containing protein</fullName>
    </recommendedName>
</protein>
<evidence type="ECO:0000313" key="8">
    <source>
        <dbReference type="Proteomes" id="UP001642483"/>
    </source>
</evidence>
<dbReference type="SUPFAM" id="SSF50370">
    <property type="entry name" value="Ricin B-like lectins"/>
    <property type="match status" value="1"/>
</dbReference>
<feature type="disulfide bond" evidence="5">
    <location>
        <begin position="568"/>
        <end position="595"/>
    </location>
</feature>
<feature type="domain" description="Sushi" evidence="6">
    <location>
        <begin position="533"/>
        <end position="597"/>
    </location>
</feature>
<evidence type="ECO:0000256" key="2">
    <source>
        <dbReference type="ARBA" id="ARBA00022737"/>
    </source>
</evidence>
<accession>A0ABP0G0X5</accession>
<feature type="disulfide bond" evidence="5">
    <location>
        <begin position="376"/>
        <end position="403"/>
    </location>
</feature>
<dbReference type="PANTHER" id="PTHR19325:SF560">
    <property type="entry name" value="SUSHI, VON WILLEBRAND FACTOR TYPE A, EGF AND PENTRAXIN DOMAIN-CONTAINING PROTEIN 1"/>
    <property type="match status" value="1"/>
</dbReference>
<reference evidence="7 8" key="1">
    <citation type="submission" date="2024-02" db="EMBL/GenBank/DDBJ databases">
        <authorList>
            <person name="Daric V."/>
            <person name="Darras S."/>
        </authorList>
    </citation>
    <scope>NUCLEOTIDE SEQUENCE [LARGE SCALE GENOMIC DNA]</scope>
</reference>
<feature type="domain" description="Sushi" evidence="6">
    <location>
        <begin position="344"/>
        <end position="405"/>
    </location>
</feature>
<dbReference type="Pfam" id="PF00084">
    <property type="entry name" value="Sushi"/>
    <property type="match status" value="3"/>
</dbReference>
<comment type="caution">
    <text evidence="5">Lacks conserved residue(s) required for the propagation of feature annotation.</text>
</comment>
<dbReference type="PROSITE" id="PS50923">
    <property type="entry name" value="SUSHI"/>
    <property type="match status" value="3"/>
</dbReference>
<evidence type="ECO:0000256" key="1">
    <source>
        <dbReference type="ARBA" id="ARBA00022659"/>
    </source>
</evidence>
<keyword evidence="2" id="KW-0677">Repeat</keyword>
<dbReference type="PANTHER" id="PTHR19325">
    <property type="entry name" value="COMPLEMENT COMPONENT-RELATED SUSHI DOMAIN-CONTAINING"/>
    <property type="match status" value="1"/>
</dbReference>
<dbReference type="CDD" id="cd00033">
    <property type="entry name" value="CCP"/>
    <property type="match status" value="4"/>
</dbReference>
<keyword evidence="8" id="KW-1185">Reference proteome</keyword>
<dbReference type="InterPro" id="IPR050350">
    <property type="entry name" value="Compl-Cell_Adhes-Reg"/>
</dbReference>
<name>A0ABP0G0X5_CLALP</name>
<dbReference type="Proteomes" id="UP001642483">
    <property type="component" value="Unassembled WGS sequence"/>
</dbReference>
<evidence type="ECO:0000259" key="6">
    <source>
        <dbReference type="PROSITE" id="PS50923"/>
    </source>
</evidence>
<dbReference type="SUPFAM" id="SSF57535">
    <property type="entry name" value="Complement control module/SCR domain"/>
    <property type="match status" value="5"/>
</dbReference>
<sequence length="665" mass="72416">MILLKQIYKSSGLDVGSVLVISFKYGGTDSKLEQPVSKRSVQSTDNSSSLIVYHWVYLKQRTTLETDALEDRVKKAVESQPGISVDMDSISVLSLANMTSDQALTVLTQYGFFKQGIQNLNMDVLAKLGIIKGPGDFGLQSENSLSFCPAFQNVSYMSVMPATCLSSSDIYHGMVCSFRCDNDSYMTGSAHRVCLSSGIWSGVETACKKKCPHVLLPTNGELIPYTCKAVDSLVGQMCFLHCPLNYKVFDYTTESQNSGRSVFWKCMEEGHWSRSTGICEASCPSINIGSNQQFTSDTCLGSKSGDICYIQCAMGFVLEDGSYSQQVTCGYDGNWNKIPLPCKKTCSNIVPTSNETVTPSLCQENPYHGIQCMFECTPGFALVGSEVILCNASGVWSDSVPSCRRTCSALEPVQNGMIITIQGSCLVDQPVENSTCELKCDTGFTALSSITKCDNETGEWSVSNQTCLRTCSPLNVPEHGSWNPASCSEEGHHASFNECTLLCDAPYERQGNYTLACDEMTGLWDKQGGLCKARCGSVSAPNNGMILPNSESSCTSNPFAGTKCMFSCDIGFLLRGEHSLMCQADGSWSSVIPSCEERQQFLITQSLDGRMSCLTVSEEEIFKEMHNCSEHIESNRWVLNGTTNIQNAASQLCLSTSSNSNTPTV</sequence>
<dbReference type="InterPro" id="IPR035992">
    <property type="entry name" value="Ricin_B-like_lectins"/>
</dbReference>
<gene>
    <name evidence="7" type="ORF">CVLEPA_LOCUS16620</name>
</gene>
<feature type="disulfide bond" evidence="5">
    <location>
        <begin position="180"/>
        <end position="207"/>
    </location>
</feature>
<evidence type="ECO:0000313" key="7">
    <source>
        <dbReference type="EMBL" id="CAK8685492.1"/>
    </source>
</evidence>
<dbReference type="Gene3D" id="2.10.70.10">
    <property type="entry name" value="Complement Module, domain 1"/>
    <property type="match status" value="4"/>
</dbReference>
<proteinExistence type="predicted"/>
<dbReference type="InterPro" id="IPR000436">
    <property type="entry name" value="Sushi_SCR_CCP_dom"/>
</dbReference>
<organism evidence="7 8">
    <name type="scientific">Clavelina lepadiformis</name>
    <name type="common">Light-bulb sea squirt</name>
    <name type="synonym">Ascidia lepadiformis</name>
    <dbReference type="NCBI Taxonomy" id="159417"/>
    <lineage>
        <taxon>Eukaryota</taxon>
        <taxon>Metazoa</taxon>
        <taxon>Chordata</taxon>
        <taxon>Tunicata</taxon>
        <taxon>Ascidiacea</taxon>
        <taxon>Aplousobranchia</taxon>
        <taxon>Clavelinidae</taxon>
        <taxon>Clavelina</taxon>
    </lineage>
</organism>
<dbReference type="SMART" id="SM00032">
    <property type="entry name" value="CCP"/>
    <property type="match status" value="7"/>
</dbReference>
<keyword evidence="3 5" id="KW-1015">Disulfide bond</keyword>
<comment type="caution">
    <text evidence="7">The sequence shown here is derived from an EMBL/GenBank/DDBJ whole genome shotgun (WGS) entry which is preliminary data.</text>
</comment>
<evidence type="ECO:0000256" key="5">
    <source>
        <dbReference type="PROSITE-ProRule" id="PRU00302"/>
    </source>
</evidence>